<feature type="domain" description="CARDB" evidence="2">
    <location>
        <begin position="321"/>
        <end position="423"/>
    </location>
</feature>
<dbReference type="InterPro" id="IPR011635">
    <property type="entry name" value="CARDB"/>
</dbReference>
<proteinExistence type="predicted"/>
<sequence>MKFVEEHLKFYHFKKNPHKWFLAFLASPIHFAEMHYKKRYHMQFAHARKLFIFDMILVISLITILGAGLFWKFYNPTVTDLVYITIEKTPTRILSGDRLDFSINYKNESEIKLIKPKLKVNLPIGYILEKTEPAEIFDKDSSTFSLPNLEHLAEGSVHIYGRIYATPHVENNISTSLSYKQEGKKKEETKTTPFFAVLRGSTLQTTIELTDKILPNSNIPINITLKNNGDIELKQINLNLNSLPKDVTLIKPETKTGKIIDNIWQIESLKAQENAVFQAYLNFNLKNNLDKLQVEFTPEITINNTQIKQETTKHEFTILHPNLTISSNWENNTTSLRPGENANLYFNIKNNGNIELKNLEYNFPINTNIIDTTKLKNTNQITLYNNIATIKENKNLKPGESTQIKITIPIKTYPSGDEDLTISPEIKVIAQVDNIENNYQISEQSPKINIGTNIFTTAEIRYYTKEGDQLGRGPLPPIVGEETKYWALIQIKNGTSRISDLHFSATLPSYVSWTGKSSVSTGNDLSFNSQNKQISWDLKNLSANTTAGIYFELSLTPDVSMLNINPIMLKNIAISAQDTFLDTTINKNMSTLDNSLEADTIGKQKGSTVQE</sequence>
<comment type="caution">
    <text evidence="3">The sequence shown here is derived from an EMBL/GenBank/DDBJ whole genome shotgun (WGS) entry which is preliminary data.</text>
</comment>
<organism evidence="3 4">
    <name type="scientific">Candidatus Magasanikbacteria bacterium CG_4_10_14_0_2_um_filter_33_14</name>
    <dbReference type="NCBI Taxonomy" id="1974636"/>
    <lineage>
        <taxon>Bacteria</taxon>
        <taxon>Candidatus Magasanikiibacteriota</taxon>
    </lineage>
</organism>
<name>A0A2M7VBQ5_9BACT</name>
<evidence type="ECO:0000313" key="3">
    <source>
        <dbReference type="EMBL" id="PIZ96360.1"/>
    </source>
</evidence>
<evidence type="ECO:0000256" key="1">
    <source>
        <dbReference type="SAM" id="Phobius"/>
    </source>
</evidence>
<accession>A0A2M7VBQ5</accession>
<dbReference type="AlphaFoldDB" id="A0A2M7VBQ5"/>
<feature type="transmembrane region" description="Helical" evidence="1">
    <location>
        <begin position="50"/>
        <end position="71"/>
    </location>
</feature>
<keyword evidence="1" id="KW-1133">Transmembrane helix</keyword>
<protein>
    <recommendedName>
        <fullName evidence="2">CARDB domain-containing protein</fullName>
    </recommendedName>
</protein>
<evidence type="ECO:0000313" key="4">
    <source>
        <dbReference type="Proteomes" id="UP000231453"/>
    </source>
</evidence>
<dbReference type="Pfam" id="PF07705">
    <property type="entry name" value="CARDB"/>
    <property type="match status" value="1"/>
</dbReference>
<keyword evidence="1" id="KW-0472">Membrane</keyword>
<keyword evidence="1" id="KW-0812">Transmembrane</keyword>
<evidence type="ECO:0000259" key="2">
    <source>
        <dbReference type="Pfam" id="PF07705"/>
    </source>
</evidence>
<dbReference type="Proteomes" id="UP000231453">
    <property type="component" value="Unassembled WGS sequence"/>
</dbReference>
<reference evidence="4" key="1">
    <citation type="submission" date="2017-09" db="EMBL/GenBank/DDBJ databases">
        <title>Depth-based differentiation of microbial function through sediment-hosted aquifers and enrichment of novel symbionts in the deep terrestrial subsurface.</title>
        <authorList>
            <person name="Probst A.J."/>
            <person name="Ladd B."/>
            <person name="Jarett J.K."/>
            <person name="Geller-Mcgrath D.E."/>
            <person name="Sieber C.M.K."/>
            <person name="Emerson J.B."/>
            <person name="Anantharaman K."/>
            <person name="Thomas B.C."/>
            <person name="Malmstrom R."/>
            <person name="Stieglmeier M."/>
            <person name="Klingl A."/>
            <person name="Woyke T."/>
            <person name="Ryan C.M."/>
            <person name="Banfield J.F."/>
        </authorList>
    </citation>
    <scope>NUCLEOTIDE SEQUENCE [LARGE SCALE GENOMIC DNA]</scope>
</reference>
<dbReference type="EMBL" id="PFPL01000025">
    <property type="protein sequence ID" value="PIZ96360.1"/>
    <property type="molecule type" value="Genomic_DNA"/>
</dbReference>
<gene>
    <name evidence="3" type="ORF">COX80_01535</name>
</gene>